<dbReference type="PANTHER" id="PTHR22953:SF109">
    <property type="entry name" value="PURPLE ACID PHOSPHATASE"/>
    <property type="match status" value="1"/>
</dbReference>
<feature type="non-terminal residue" evidence="4">
    <location>
        <position position="1"/>
    </location>
</feature>
<dbReference type="EMBL" id="FR872603">
    <property type="protein sequence ID" value="CCB90368.1"/>
    <property type="molecule type" value="Genomic_DNA"/>
</dbReference>
<dbReference type="AlphaFoldDB" id="F8LA61"/>
<name>F8LA61_9BACT</name>
<dbReference type="InterPro" id="IPR015914">
    <property type="entry name" value="PAPs_N"/>
</dbReference>
<dbReference type="Gene3D" id="3.60.21.10">
    <property type="match status" value="1"/>
</dbReference>
<evidence type="ECO:0000256" key="1">
    <source>
        <dbReference type="ARBA" id="ARBA00022729"/>
    </source>
</evidence>
<dbReference type="Pfam" id="PF16656">
    <property type="entry name" value="Pur_ac_phosph_N"/>
    <property type="match status" value="1"/>
</dbReference>
<evidence type="ECO:0000313" key="4">
    <source>
        <dbReference type="EMBL" id="CCB90368.1"/>
    </source>
</evidence>
<sequence length="421" mass="48471">DLFFERNFVTKIPALLFLAFCPLWTWGESNPVASYLTWQRDPSTTMTVQWLTKKGEETHNLYYKKEGEKHWIIALAEQIALPRELPYVLHRVEIFQLTPNTRYLFKPGKWEAETRQFYTLPNTPNETIRFVVGGDMYHDKVEHLLKTHRAAAKQAPQFAVLGGDIAYSSTKRINSGTSKNSRWITFFQAWSEEMITPDGLSIPIIAAIGNHDVNGYYSQPPKEAAPFYAFFPFPDEKGFRVLDIGAHFSLIILDSGHTNPIDGKQSQWLEKVLSARKHIPHKFAAYHVPAYPSVRNFMNDISIQVRQNWVPLFEQYGLAAAFEHHDHAYKRTHPILKGHIDQCGVTYIGDGAYGVERVRPPKSPFHTWYLAQTAQVRHFILATIDGNYRKYQAINADGKVFDQLQQEVLHSSFFPSLILLY</sequence>
<proteinExistence type="predicted"/>
<feature type="domain" description="Calcineurin-like phosphoesterase" evidence="2">
    <location>
        <begin position="129"/>
        <end position="327"/>
    </location>
</feature>
<dbReference type="SUPFAM" id="SSF56300">
    <property type="entry name" value="Metallo-dependent phosphatases"/>
    <property type="match status" value="1"/>
</dbReference>
<dbReference type="InterPro" id="IPR004843">
    <property type="entry name" value="Calcineurin-like_PHP"/>
</dbReference>
<dbReference type="Pfam" id="PF00149">
    <property type="entry name" value="Metallophos"/>
    <property type="match status" value="1"/>
</dbReference>
<dbReference type="Gene3D" id="2.60.40.380">
    <property type="entry name" value="Purple acid phosphatase-like, N-terminal"/>
    <property type="match status" value="1"/>
</dbReference>
<dbReference type="InterPro" id="IPR039331">
    <property type="entry name" value="PAPs-like"/>
</dbReference>
<evidence type="ECO:0000259" key="2">
    <source>
        <dbReference type="Pfam" id="PF00149"/>
    </source>
</evidence>
<dbReference type="GO" id="GO:0003993">
    <property type="term" value="F:acid phosphatase activity"/>
    <property type="evidence" value="ECO:0007669"/>
    <property type="project" value="InterPro"/>
</dbReference>
<accession>F8LA61</accession>
<keyword evidence="1" id="KW-0732">Signal</keyword>
<dbReference type="InterPro" id="IPR029052">
    <property type="entry name" value="Metallo-depent_PP-like"/>
</dbReference>
<protein>
    <recommendedName>
        <fullName evidence="5">Calcineurin-like phosphoesterase domain-containing protein</fullName>
    </recommendedName>
</protein>
<dbReference type="SUPFAM" id="SSF49363">
    <property type="entry name" value="Purple acid phosphatase, N-terminal domain"/>
    <property type="match status" value="1"/>
</dbReference>
<evidence type="ECO:0008006" key="5">
    <source>
        <dbReference type="Google" id="ProtNLM"/>
    </source>
</evidence>
<reference evidence="4" key="1">
    <citation type="submission" date="2011-05" db="EMBL/GenBank/DDBJ databases">
        <title>Unity in variety -- the pan-genome of the Chlamydiae.</title>
        <authorList>
            <person name="Collingro A."/>
            <person name="Tischler P."/>
            <person name="Weinmaier T."/>
            <person name="Penz T."/>
            <person name="Heinz E."/>
            <person name="Brunham R.C."/>
            <person name="Read T.D."/>
            <person name="Bavoil P.M."/>
            <person name="Sachse K."/>
            <person name="Kahane S."/>
            <person name="Friedman M.G."/>
            <person name="Rattei T."/>
            <person name="Myers G.S.A."/>
            <person name="Horn M."/>
        </authorList>
    </citation>
    <scope>NUCLEOTIDE SEQUENCE</scope>
    <source>
        <strain evidence="4">2032/99</strain>
    </source>
</reference>
<dbReference type="PANTHER" id="PTHR22953">
    <property type="entry name" value="ACID PHOSPHATASE RELATED"/>
    <property type="match status" value="1"/>
</dbReference>
<evidence type="ECO:0000259" key="3">
    <source>
        <dbReference type="Pfam" id="PF16656"/>
    </source>
</evidence>
<gene>
    <name evidence="4" type="ORF">WCH_BR10270</name>
</gene>
<dbReference type="GO" id="GO:0046872">
    <property type="term" value="F:metal ion binding"/>
    <property type="evidence" value="ECO:0007669"/>
    <property type="project" value="InterPro"/>
</dbReference>
<dbReference type="InterPro" id="IPR008963">
    <property type="entry name" value="Purple_acid_Pase-like_N"/>
</dbReference>
<feature type="domain" description="Purple acid phosphatase N-terminal" evidence="3">
    <location>
        <begin position="33"/>
        <end position="118"/>
    </location>
</feature>
<organism evidence="4">
    <name type="scientific">Waddlia chondrophila 2032/99</name>
    <dbReference type="NCBI Taxonomy" id="765953"/>
    <lineage>
        <taxon>Bacteria</taxon>
        <taxon>Pseudomonadati</taxon>
        <taxon>Chlamydiota</taxon>
        <taxon>Chlamydiia</taxon>
        <taxon>Parachlamydiales</taxon>
        <taxon>Waddliaceae</taxon>
        <taxon>Waddlia</taxon>
    </lineage>
</organism>